<keyword evidence="1 7" id="KW-0245">EGF-like domain</keyword>
<evidence type="ECO:0000313" key="9">
    <source>
        <dbReference type="EMBL" id="CAH3140816.1"/>
    </source>
</evidence>
<feature type="domain" description="EGF-like" evidence="8">
    <location>
        <begin position="833"/>
        <end position="871"/>
    </location>
</feature>
<dbReference type="SUPFAM" id="SSF57196">
    <property type="entry name" value="EGF/Laminin"/>
    <property type="match status" value="5"/>
</dbReference>
<feature type="domain" description="EGF-like" evidence="8">
    <location>
        <begin position="383"/>
        <end position="423"/>
    </location>
</feature>
<comment type="caution">
    <text evidence="9">The sequence shown here is derived from an EMBL/GenBank/DDBJ whole genome shotgun (WGS) entry which is preliminary data.</text>
</comment>
<name>A0AAU9X9H0_9CNID</name>
<protein>
    <recommendedName>
        <fullName evidence="8">EGF-like domain-containing protein</fullName>
    </recommendedName>
</protein>
<sequence length="1118" mass="125625">MLISFQSPCSSYPCQNAGACETNYTNNTFKCICENGFTGDTISITIISLNYFKKISVRDRLNVSQFATLVISEKPVSLLCHMGDFGCGDGGWTPVMKIDGNKDTFHFGKSFWTDEKEYNPFGGETGFDQQETKLPSYWNTSFSKICLGMMFDQQLRFIVISKQADSLYSLIADGKYRSTSLGRDTWKKLLGDHASLQLNCNKEGFNIECHNSEASARIGIVTNNEDSCHSCDSRLGFGTKGRIDAKNTYFSEADQCRQLKFRPEKAFDSKRLINHLVRITEVMVMEFCETMCYMEPNCVSINIDKRVDGKGKYKCELNNVTHEGHNHELIENGNYFYHAAEASKFACVNNPCKNNATCQSGFTDKGYHCLCTAGFKGSTCDEDIDECTIGNHDCGTNAVCNNTKGSYNCTCITDYLGDGKKCIRKVSTCKEVYDRNTFINISRASTFDNTIFFNRSTVDKLVTLHIDSKPISVFCHMKIDGCGNGGWTPVMKIDGDKDTFHFGSHYWTDKNEYSPFGGQTAFDRQETKLSTYWNTTFSKICLGMKIDQQLKFIVIKKKADSLYSLIADERYRSTSLGREKWKALIGSKGSLQLRCNKEGFNAVSNERHSRARIGILGNNENECNTCDSRIGFGTGGDPDNSITCGNAASWLYGSDNGKKYCDADQCRHLEFGPEKAFNGKRLKNHVIRAVEVMVKEFCETVCYMEPDCVSINLEKGVDGNGKYKCELNNVTHEGHEGDLIEEENYFYHAAESACVKNPCKNNAICQSGFTNKGYRCLCTTGFRGQTCDEVYNKWQKSWHALLLFVFFYNFHLSPYCNVVLCWCSSEAMNIFSDINECTEAAHNCKPTHQCENSKGTYNCICPPGYYGENCDTSASSCREAYEKDITKESGEVTLLIDFKPILIFCHMENFGCGDGGWTLVMKIDGTKVTLSHLLLLCVLFNPLKNTFHFDSHYWTDKKEYSPFGGQTAFDEQETKLSTYWNTPFSKICLGMKIDQQPRFIVINKQVDSLYSLIADGIYRNTSLGRERWKALFGSKGSLQRHCDREGLNAVSDRGDHSRARIGILGNNENECKTCDSRIGFGTGGYPDNSITCGNAASWLSGSADKVNYIPTMGYILVQ</sequence>
<dbReference type="GO" id="GO:0005509">
    <property type="term" value="F:calcium ion binding"/>
    <property type="evidence" value="ECO:0007669"/>
    <property type="project" value="InterPro"/>
</dbReference>
<feature type="disulfide bond" evidence="7">
    <location>
        <begin position="861"/>
        <end position="870"/>
    </location>
</feature>
<accession>A0AAU9X9H0</accession>
<dbReference type="PROSITE" id="PS01187">
    <property type="entry name" value="EGF_CA"/>
    <property type="match status" value="2"/>
</dbReference>
<keyword evidence="5 7" id="KW-1015">Disulfide bond</keyword>
<dbReference type="PANTHER" id="PTHR24039">
    <property type="entry name" value="FIBRILLIN-RELATED"/>
    <property type="match status" value="1"/>
</dbReference>
<dbReference type="Pfam" id="PF07645">
    <property type="entry name" value="EGF_CA"/>
    <property type="match status" value="1"/>
</dbReference>
<feature type="disulfide bond" evidence="7">
    <location>
        <begin position="352"/>
        <end position="369"/>
    </location>
</feature>
<feature type="domain" description="EGF-like" evidence="8">
    <location>
        <begin position="5"/>
        <end position="43"/>
    </location>
</feature>
<reference evidence="9 10" key="1">
    <citation type="submission" date="2022-05" db="EMBL/GenBank/DDBJ databases">
        <authorList>
            <consortium name="Genoscope - CEA"/>
            <person name="William W."/>
        </authorList>
    </citation>
    <scope>NUCLEOTIDE SEQUENCE [LARGE SCALE GENOMIC DNA]</scope>
</reference>
<dbReference type="SMART" id="SM00181">
    <property type="entry name" value="EGF"/>
    <property type="match status" value="5"/>
</dbReference>
<dbReference type="InterPro" id="IPR024731">
    <property type="entry name" value="NELL2-like_EGF"/>
</dbReference>
<evidence type="ECO:0000256" key="7">
    <source>
        <dbReference type="PROSITE-ProRule" id="PRU00076"/>
    </source>
</evidence>
<dbReference type="CDD" id="cd00054">
    <property type="entry name" value="EGF_CA"/>
    <property type="match status" value="3"/>
</dbReference>
<evidence type="ECO:0000256" key="1">
    <source>
        <dbReference type="ARBA" id="ARBA00022536"/>
    </source>
</evidence>
<gene>
    <name evidence="9" type="ORF">PMEA_00019425</name>
</gene>
<dbReference type="AlphaFoldDB" id="A0AAU9X9H0"/>
<dbReference type="Pfam" id="PF00008">
    <property type="entry name" value="EGF"/>
    <property type="match status" value="3"/>
</dbReference>
<proteinExistence type="predicted"/>
<evidence type="ECO:0000259" key="8">
    <source>
        <dbReference type="PROSITE" id="PS50026"/>
    </source>
</evidence>
<keyword evidence="2" id="KW-0732">Signal</keyword>
<dbReference type="SMART" id="SM00179">
    <property type="entry name" value="EGF_CA"/>
    <property type="match status" value="4"/>
</dbReference>
<feature type="domain" description="EGF-like" evidence="8">
    <location>
        <begin position="343"/>
        <end position="381"/>
    </location>
</feature>
<evidence type="ECO:0000256" key="2">
    <source>
        <dbReference type="ARBA" id="ARBA00022729"/>
    </source>
</evidence>
<dbReference type="InterPro" id="IPR000152">
    <property type="entry name" value="EGF-type_Asp/Asn_hydroxyl_site"/>
</dbReference>
<keyword evidence="3" id="KW-0677">Repeat</keyword>
<dbReference type="InterPro" id="IPR049883">
    <property type="entry name" value="NOTCH1_EGF-like"/>
</dbReference>
<dbReference type="InterPro" id="IPR000742">
    <property type="entry name" value="EGF"/>
</dbReference>
<dbReference type="InterPro" id="IPR018097">
    <property type="entry name" value="EGF_Ca-bd_CS"/>
</dbReference>
<evidence type="ECO:0000256" key="3">
    <source>
        <dbReference type="ARBA" id="ARBA00022737"/>
    </source>
</evidence>
<feature type="disulfide bond" evidence="7">
    <location>
        <begin position="778"/>
        <end position="787"/>
    </location>
</feature>
<dbReference type="PANTHER" id="PTHR24039:SF28">
    <property type="entry name" value="EGF-LIKE DOMAIN-CONTAINING PROTEIN"/>
    <property type="match status" value="1"/>
</dbReference>
<dbReference type="PROSITE" id="PS00010">
    <property type="entry name" value="ASX_HYDROXYL"/>
    <property type="match status" value="2"/>
</dbReference>
<evidence type="ECO:0000256" key="6">
    <source>
        <dbReference type="ARBA" id="ARBA00023180"/>
    </source>
</evidence>
<dbReference type="InterPro" id="IPR001881">
    <property type="entry name" value="EGF-like_Ca-bd_dom"/>
</dbReference>
<feature type="domain" description="EGF-like" evidence="8">
    <location>
        <begin position="750"/>
        <end position="788"/>
    </location>
</feature>
<dbReference type="FunFam" id="2.10.25.10:FF:000038">
    <property type="entry name" value="Fibrillin 2"/>
    <property type="match status" value="2"/>
</dbReference>
<evidence type="ECO:0000313" key="10">
    <source>
        <dbReference type="Proteomes" id="UP001159428"/>
    </source>
</evidence>
<keyword evidence="10" id="KW-1185">Reference proteome</keyword>
<feature type="disulfide bond" evidence="7">
    <location>
        <begin position="14"/>
        <end position="31"/>
    </location>
</feature>
<keyword evidence="6" id="KW-0325">Glycoprotein</keyword>
<dbReference type="Proteomes" id="UP001159428">
    <property type="component" value="Unassembled WGS sequence"/>
</dbReference>
<dbReference type="PROSITE" id="PS50026">
    <property type="entry name" value="EGF_3"/>
    <property type="match status" value="5"/>
</dbReference>
<dbReference type="PROSITE" id="PS00022">
    <property type="entry name" value="EGF_1"/>
    <property type="match status" value="3"/>
</dbReference>
<evidence type="ECO:0000256" key="5">
    <source>
        <dbReference type="ARBA" id="ARBA00023157"/>
    </source>
</evidence>
<comment type="caution">
    <text evidence="7">Lacks conserved residue(s) required for the propagation of feature annotation.</text>
</comment>
<keyword evidence="4" id="KW-0106">Calcium</keyword>
<evidence type="ECO:0000256" key="4">
    <source>
        <dbReference type="ARBA" id="ARBA00022837"/>
    </source>
</evidence>
<dbReference type="Gene3D" id="2.10.25.10">
    <property type="entry name" value="Laminin"/>
    <property type="match status" value="5"/>
</dbReference>
<organism evidence="9 10">
    <name type="scientific">Pocillopora meandrina</name>
    <dbReference type="NCBI Taxonomy" id="46732"/>
    <lineage>
        <taxon>Eukaryota</taxon>
        <taxon>Metazoa</taxon>
        <taxon>Cnidaria</taxon>
        <taxon>Anthozoa</taxon>
        <taxon>Hexacorallia</taxon>
        <taxon>Scleractinia</taxon>
        <taxon>Astrocoeniina</taxon>
        <taxon>Pocilloporidae</taxon>
        <taxon>Pocillopora</taxon>
    </lineage>
</organism>
<feature type="disulfide bond" evidence="7">
    <location>
        <begin position="371"/>
        <end position="380"/>
    </location>
</feature>
<dbReference type="Pfam" id="PF12947">
    <property type="entry name" value="EGF_3"/>
    <property type="match status" value="1"/>
</dbReference>
<feature type="disulfide bond" evidence="7">
    <location>
        <begin position="759"/>
        <end position="776"/>
    </location>
</feature>
<dbReference type="EMBL" id="CALNXJ010000034">
    <property type="protein sequence ID" value="CAH3140816.1"/>
    <property type="molecule type" value="Genomic_DNA"/>
</dbReference>
<dbReference type="PROSITE" id="PS01186">
    <property type="entry name" value="EGF_2"/>
    <property type="match status" value="3"/>
</dbReference>